<evidence type="ECO:0000313" key="13">
    <source>
        <dbReference type="EMBL" id="PVD33924.1"/>
    </source>
</evidence>
<dbReference type="InterPro" id="IPR033570">
    <property type="entry name" value="SCNM1"/>
</dbReference>
<organism evidence="13 14">
    <name type="scientific">Pomacea canaliculata</name>
    <name type="common">Golden apple snail</name>
    <dbReference type="NCBI Taxonomy" id="400727"/>
    <lineage>
        <taxon>Eukaryota</taxon>
        <taxon>Metazoa</taxon>
        <taxon>Spiralia</taxon>
        <taxon>Lophotrochozoa</taxon>
        <taxon>Mollusca</taxon>
        <taxon>Gastropoda</taxon>
        <taxon>Caenogastropoda</taxon>
        <taxon>Architaenioglossa</taxon>
        <taxon>Ampullarioidea</taxon>
        <taxon>Ampullariidae</taxon>
        <taxon>Pomacea</taxon>
    </lineage>
</organism>
<evidence type="ECO:0000256" key="2">
    <source>
        <dbReference type="ARBA" id="ARBA00004642"/>
    </source>
</evidence>
<dbReference type="GO" id="GO:0005681">
    <property type="term" value="C:spliceosomal complex"/>
    <property type="evidence" value="ECO:0007669"/>
    <property type="project" value="UniProtKB-KW"/>
</dbReference>
<dbReference type="GO" id="GO:0006397">
    <property type="term" value="P:mRNA processing"/>
    <property type="evidence" value="ECO:0007669"/>
    <property type="project" value="UniProtKB-KW"/>
</dbReference>
<protein>
    <recommendedName>
        <fullName evidence="3">Sodium channel modifier 1</fullName>
    </recommendedName>
</protein>
<dbReference type="STRING" id="400727.A0A2T7PKJ5"/>
<keyword evidence="8" id="KW-0862">Zinc</keyword>
<dbReference type="GO" id="GO:0008270">
    <property type="term" value="F:zinc ion binding"/>
    <property type="evidence" value="ECO:0007669"/>
    <property type="project" value="UniProtKB-KW"/>
</dbReference>
<evidence type="ECO:0000256" key="6">
    <source>
        <dbReference type="ARBA" id="ARBA00022728"/>
    </source>
</evidence>
<keyword evidence="5" id="KW-0479">Metal-binding</keyword>
<feature type="compositionally biased region" description="Polar residues" evidence="11">
    <location>
        <begin position="280"/>
        <end position="297"/>
    </location>
</feature>
<dbReference type="Pfam" id="PF15803">
    <property type="entry name" value="zf-SCNM1"/>
    <property type="match status" value="1"/>
</dbReference>
<gene>
    <name evidence="13" type="ORF">C0Q70_05186</name>
</gene>
<dbReference type="Proteomes" id="UP000245119">
    <property type="component" value="Linkage Group LG3"/>
</dbReference>
<dbReference type="PROSITE" id="PS00028">
    <property type="entry name" value="ZINC_FINGER_C2H2_1"/>
    <property type="match status" value="1"/>
</dbReference>
<dbReference type="InterPro" id="IPR031622">
    <property type="entry name" value="Znf-SCNM1"/>
</dbReference>
<reference evidence="13 14" key="1">
    <citation type="submission" date="2018-04" db="EMBL/GenBank/DDBJ databases">
        <title>The genome of golden apple snail Pomacea canaliculata provides insight into stress tolerance and invasive adaptation.</title>
        <authorList>
            <person name="Liu C."/>
            <person name="Liu B."/>
            <person name="Ren Y."/>
            <person name="Zhang Y."/>
            <person name="Wang H."/>
            <person name="Li S."/>
            <person name="Jiang F."/>
            <person name="Yin L."/>
            <person name="Zhang G."/>
            <person name="Qian W."/>
            <person name="Fan W."/>
        </authorList>
    </citation>
    <scope>NUCLEOTIDE SEQUENCE [LARGE SCALE GENOMIC DNA]</scope>
    <source>
        <strain evidence="13">SZHN2017</strain>
        <tissue evidence="13">Muscle</tissue>
    </source>
</reference>
<keyword evidence="10" id="KW-0539">Nucleus</keyword>
<dbReference type="Pfam" id="PF15805">
    <property type="entry name" value="SCNM1_acidic"/>
    <property type="match status" value="1"/>
</dbReference>
<keyword evidence="4" id="KW-0507">mRNA processing</keyword>
<evidence type="ECO:0000256" key="8">
    <source>
        <dbReference type="ARBA" id="ARBA00022833"/>
    </source>
</evidence>
<evidence type="ECO:0000256" key="5">
    <source>
        <dbReference type="ARBA" id="ARBA00022723"/>
    </source>
</evidence>
<feature type="domain" description="C2H2-type" evidence="12">
    <location>
        <begin position="44"/>
        <end position="68"/>
    </location>
</feature>
<evidence type="ECO:0000259" key="12">
    <source>
        <dbReference type="PROSITE" id="PS00028"/>
    </source>
</evidence>
<dbReference type="PANTHER" id="PTHR32297">
    <property type="entry name" value="SODIUM CHANNEL MODIFIER 1"/>
    <property type="match status" value="1"/>
</dbReference>
<evidence type="ECO:0000256" key="3">
    <source>
        <dbReference type="ARBA" id="ARBA00020620"/>
    </source>
</evidence>
<name>A0A2T7PKJ5_POMCA</name>
<dbReference type="OMA" id="NGRFTCT"/>
<comment type="subcellular location">
    <subcellularLocation>
        <location evidence="1">Nucleus speckle</location>
    </subcellularLocation>
    <subcellularLocation>
        <location evidence="2">Nucleus</location>
        <location evidence="2">Nucleoplasm</location>
    </subcellularLocation>
</comment>
<evidence type="ECO:0000256" key="4">
    <source>
        <dbReference type="ARBA" id="ARBA00022664"/>
    </source>
</evidence>
<feature type="region of interest" description="Disordered" evidence="11">
    <location>
        <begin position="276"/>
        <end position="301"/>
    </location>
</feature>
<accession>A0A2T7PKJ5</accession>
<dbReference type="InterPro" id="IPR013087">
    <property type="entry name" value="Znf_C2H2_type"/>
</dbReference>
<dbReference type="InterPro" id="IPR031625">
    <property type="entry name" value="SCNM1_acidic"/>
</dbReference>
<evidence type="ECO:0000256" key="1">
    <source>
        <dbReference type="ARBA" id="ARBA00004324"/>
    </source>
</evidence>
<dbReference type="PANTHER" id="PTHR32297:SF1">
    <property type="entry name" value="SODIUM CHANNEL MODIFIER 1"/>
    <property type="match status" value="1"/>
</dbReference>
<dbReference type="GO" id="GO:0016607">
    <property type="term" value="C:nuclear speck"/>
    <property type="evidence" value="ECO:0007669"/>
    <property type="project" value="UniProtKB-SubCell"/>
</dbReference>
<dbReference type="GO" id="GO:0008380">
    <property type="term" value="P:RNA splicing"/>
    <property type="evidence" value="ECO:0007669"/>
    <property type="project" value="UniProtKB-KW"/>
</dbReference>
<evidence type="ECO:0000256" key="9">
    <source>
        <dbReference type="ARBA" id="ARBA00023187"/>
    </source>
</evidence>
<keyword evidence="14" id="KW-1185">Reference proteome</keyword>
<evidence type="ECO:0000256" key="10">
    <source>
        <dbReference type="ARBA" id="ARBA00023242"/>
    </source>
</evidence>
<dbReference type="OrthoDB" id="1924550at2759"/>
<proteinExistence type="predicted"/>
<dbReference type="AlphaFoldDB" id="A0A2T7PKJ5"/>
<dbReference type="EMBL" id="PZQS01000003">
    <property type="protein sequence ID" value="PVD33924.1"/>
    <property type="molecule type" value="Genomic_DNA"/>
</dbReference>
<keyword evidence="7" id="KW-0863">Zinc-finger</keyword>
<keyword evidence="6" id="KW-0747">Spliceosome</keyword>
<sequence>MSFKREGNDKSLLDNLRNRRVKDLVAESIPLDEAKLLCNGKFACMVCSCRPVFDTVEMLLVHRKGKKHIANNEQFIKGKKELACLILKRHHEQYMKDGTTNISEAGPVSFGGINPLLPYDPRVKKTKLKPYDRKPRLQVRDGSAGISKSSQSSIWASGTVQHSFQLKNIFKPPQQDIVNPQPYVSKRNIQHSTEDIPTESVSSTATNHRVVSSGVCPASSRIQTLSKIVSDCCVTGVCSHPPSACDVYSPLKTSECEQNSDMFCLTISQLSQRTKDSGSGAMSTNCTGSKPSCNSVHASEKMSNKSMSDENYKTAQQYLQIMGSGWKKDWDGKWIRDENAEFDSDEEPPDLP</sequence>
<evidence type="ECO:0000313" key="14">
    <source>
        <dbReference type="Proteomes" id="UP000245119"/>
    </source>
</evidence>
<comment type="caution">
    <text evidence="13">The sequence shown here is derived from an EMBL/GenBank/DDBJ whole genome shotgun (WGS) entry which is preliminary data.</text>
</comment>
<evidence type="ECO:0000256" key="7">
    <source>
        <dbReference type="ARBA" id="ARBA00022771"/>
    </source>
</evidence>
<keyword evidence="9" id="KW-0508">mRNA splicing</keyword>
<evidence type="ECO:0000256" key="11">
    <source>
        <dbReference type="SAM" id="MobiDB-lite"/>
    </source>
</evidence>